<dbReference type="Proteomes" id="UP000221852">
    <property type="component" value="Unassembled WGS sequence"/>
</dbReference>
<evidence type="ECO:0000256" key="1">
    <source>
        <dbReference type="SAM" id="Phobius"/>
    </source>
</evidence>
<comment type="caution">
    <text evidence="2">The sequence shown here is derived from an EMBL/GenBank/DDBJ whole genome shotgun (WGS) entry which is preliminary data.</text>
</comment>
<evidence type="ECO:0000313" key="2">
    <source>
        <dbReference type="EMBL" id="PHI13052.1"/>
    </source>
</evidence>
<keyword evidence="1" id="KW-1133">Transmembrane helix</keyword>
<organism evidence="2 3">
    <name type="scientific">Fusobacterium nucleatum subsp. polymorphum</name>
    <name type="common">Fusobacterium polymorphum</name>
    <dbReference type="NCBI Taxonomy" id="76857"/>
    <lineage>
        <taxon>Bacteria</taxon>
        <taxon>Fusobacteriati</taxon>
        <taxon>Fusobacteriota</taxon>
        <taxon>Fusobacteriia</taxon>
        <taxon>Fusobacteriales</taxon>
        <taxon>Fusobacteriaceae</taxon>
        <taxon>Fusobacterium</taxon>
    </lineage>
</organism>
<reference evidence="2 3" key="1">
    <citation type="submission" date="2017-06" db="EMBL/GenBank/DDBJ databases">
        <title>Draft genome sequence of Fusobacterium nucleatum subsp. polymorphum KCOM 1330 (=ChDC F330).</title>
        <authorList>
            <person name="Kook J.-K."/>
            <person name="Park S.-N."/>
            <person name="Lim Y.K."/>
            <person name="Roh H."/>
        </authorList>
    </citation>
    <scope>NUCLEOTIDE SEQUENCE [LARGE SCALE GENOMIC DNA]</scope>
    <source>
        <strain evidence="3">KCOM 1330 (ChDC F330)</strain>
    </source>
</reference>
<feature type="transmembrane region" description="Helical" evidence="1">
    <location>
        <begin position="30"/>
        <end position="46"/>
    </location>
</feature>
<keyword evidence="1" id="KW-0472">Membrane</keyword>
<feature type="transmembrane region" description="Helical" evidence="1">
    <location>
        <begin position="51"/>
        <end position="68"/>
    </location>
</feature>
<proteinExistence type="predicted"/>
<accession>A0A2C6CAG8</accession>
<evidence type="ECO:0000313" key="3">
    <source>
        <dbReference type="Proteomes" id="UP000221852"/>
    </source>
</evidence>
<protein>
    <submittedName>
        <fullName evidence="2">Uncharacterized protein</fullName>
    </submittedName>
</protein>
<gene>
    <name evidence="2" type="ORF">CBG59_04575</name>
</gene>
<sequence length="119" mass="14337">MPSLSIIYKYLIKYRYGIPIKYFKIDFTEILFYAIILLIPLIFYFFIKNKVIQGILLIFLIVFEIYFLSKNQIFLFGSISLFFGISFFLFVSLESKINCLKKNWYMRIIFIILLSQSFV</sequence>
<feature type="transmembrane region" description="Helical" evidence="1">
    <location>
        <begin position="74"/>
        <end position="93"/>
    </location>
</feature>
<dbReference type="AlphaFoldDB" id="A0A2C6CAG8"/>
<keyword evidence="1" id="KW-0812">Transmembrane</keyword>
<dbReference type="EMBL" id="NIRQ01000001">
    <property type="protein sequence ID" value="PHI13052.1"/>
    <property type="molecule type" value="Genomic_DNA"/>
</dbReference>
<name>A0A2C6CAG8_FUSNP</name>